<evidence type="ECO:0000313" key="2">
    <source>
        <dbReference type="Proteomes" id="UP001272097"/>
    </source>
</evidence>
<keyword evidence="2" id="KW-1185">Reference proteome</keyword>
<reference evidence="1 2" key="1">
    <citation type="submission" date="2023-08" db="EMBL/GenBank/DDBJ databases">
        <title>Implementing the SeqCode for naming new Mesorhizobium species isolated from Vachellia karroo root nodules.</title>
        <authorList>
            <person name="Van Lill M."/>
        </authorList>
    </citation>
    <scope>NUCLEOTIDE SEQUENCE [LARGE SCALE GENOMIC DNA]</scope>
    <source>
        <strain evidence="1 2">VK3E</strain>
    </source>
</reference>
<dbReference type="EMBL" id="JAVIIS010000053">
    <property type="protein sequence ID" value="MDX8443071.1"/>
    <property type="molecule type" value="Genomic_DNA"/>
</dbReference>
<accession>A0ABU4X425</accession>
<evidence type="ECO:0000313" key="1">
    <source>
        <dbReference type="EMBL" id="MDX8443071.1"/>
    </source>
</evidence>
<dbReference type="Proteomes" id="UP001272097">
    <property type="component" value="Unassembled WGS sequence"/>
</dbReference>
<comment type="caution">
    <text evidence="1">The sequence shown here is derived from an EMBL/GenBank/DDBJ whole genome shotgun (WGS) entry which is preliminary data.</text>
</comment>
<proteinExistence type="predicted"/>
<sequence length="145" mass="16661">MPVTNHALRSDARGLAELVRVSWYREVKVKSAESQATWSMLVARSRFVEIRRDLENQTRSMLKEYGCSSVDRLGHSSGERIGNWLLTGIRFGLWFRRSDGSNYVIVYRTDPIGVQFFAAGSHLRDLRRGDVRRLAQMTLGLNESR</sequence>
<protein>
    <submittedName>
        <fullName evidence="1">Uncharacterized protein</fullName>
    </submittedName>
</protein>
<gene>
    <name evidence="1" type="ORF">RFM51_26210</name>
</gene>
<organism evidence="1 2">
    <name type="scientific">Mesorhizobium australafricanum</name>
    <dbReference type="NCBI Taxonomy" id="3072311"/>
    <lineage>
        <taxon>Bacteria</taxon>
        <taxon>Pseudomonadati</taxon>
        <taxon>Pseudomonadota</taxon>
        <taxon>Alphaproteobacteria</taxon>
        <taxon>Hyphomicrobiales</taxon>
        <taxon>Phyllobacteriaceae</taxon>
        <taxon>Mesorhizobium</taxon>
    </lineage>
</organism>
<name>A0ABU4X425_9HYPH</name>